<dbReference type="CDD" id="cd18095">
    <property type="entry name" value="SpoU-like_rRNA-MTase"/>
    <property type="match status" value="1"/>
</dbReference>
<protein>
    <submittedName>
        <fullName evidence="5">tRNA/rRNA methyltransferase (SpoU)</fullName>
        <ecNumber evidence="5">2.1.1.-</ecNumber>
    </submittedName>
</protein>
<proteinExistence type="inferred from homology"/>
<feature type="domain" description="RNA 2-O ribose methyltransferase substrate binding" evidence="4">
    <location>
        <begin position="29"/>
        <end position="102"/>
    </location>
</feature>
<dbReference type="AlphaFoldDB" id="Q7TTU2"/>
<dbReference type="eggNOG" id="COG0566">
    <property type="taxonomic scope" value="Bacteria"/>
</dbReference>
<dbReference type="Pfam" id="PF22435">
    <property type="entry name" value="MRM3-like_sub_bind"/>
    <property type="match status" value="1"/>
</dbReference>
<accession>Q7TTU2</accession>
<dbReference type="Proteomes" id="UP000001422">
    <property type="component" value="Chromosome"/>
</dbReference>
<dbReference type="InterPro" id="IPR029064">
    <property type="entry name" value="Ribosomal_eL30-like_sf"/>
</dbReference>
<name>Q7TTU2_PARMW</name>
<dbReference type="STRING" id="84588.SYNW1631"/>
<keyword evidence="6" id="KW-1185">Reference proteome</keyword>
<dbReference type="PANTHER" id="PTHR43191:SF2">
    <property type="entry name" value="RRNA METHYLTRANSFERASE 3, MITOCHONDRIAL"/>
    <property type="match status" value="1"/>
</dbReference>
<evidence type="ECO:0000256" key="2">
    <source>
        <dbReference type="ARBA" id="ARBA00022603"/>
    </source>
</evidence>
<keyword evidence="2 5" id="KW-0489">Methyltransferase</keyword>
<dbReference type="SMART" id="SM00967">
    <property type="entry name" value="SpoU_sub_bind"/>
    <property type="match status" value="1"/>
</dbReference>
<dbReference type="GO" id="GO:0003723">
    <property type="term" value="F:RNA binding"/>
    <property type="evidence" value="ECO:0007669"/>
    <property type="project" value="InterPro"/>
</dbReference>
<dbReference type="EC" id="2.1.1.-" evidence="5"/>
<dbReference type="GO" id="GO:0008173">
    <property type="term" value="F:RNA methyltransferase activity"/>
    <property type="evidence" value="ECO:0007669"/>
    <property type="project" value="InterPro"/>
</dbReference>
<dbReference type="SUPFAM" id="SSF55315">
    <property type="entry name" value="L30e-like"/>
    <property type="match status" value="1"/>
</dbReference>
<dbReference type="InterPro" id="IPR029026">
    <property type="entry name" value="tRNA_m1G_MTases_N"/>
</dbReference>
<reference evidence="5 6" key="1">
    <citation type="journal article" date="2003" name="Nature">
        <title>The genome of a motile marine Synechococcus.</title>
        <authorList>
            <person name="Palenik B."/>
            <person name="Brahamsha B."/>
            <person name="Larimer F."/>
            <person name="Land M."/>
            <person name="Hauser L."/>
            <person name="Chain P."/>
            <person name="Lamerdin J."/>
            <person name="Regala W."/>
            <person name="Allen E.A."/>
            <person name="McCarren J."/>
            <person name="Paulsen I."/>
            <person name="Dufresne A."/>
            <person name="Partensky F."/>
            <person name="Webb E."/>
            <person name="Waterbury J."/>
        </authorList>
    </citation>
    <scope>NUCLEOTIDE SEQUENCE [LARGE SCALE GENOMIC DNA]</scope>
    <source>
        <strain evidence="5 6">WH8102</strain>
    </source>
</reference>
<gene>
    <name evidence="5" type="primary">spoU</name>
    <name evidence="5" type="ordered locus">SYNW1631</name>
</gene>
<dbReference type="HOGENOM" id="CLU_021322_3_2_3"/>
<dbReference type="SUPFAM" id="SSF75217">
    <property type="entry name" value="alpha/beta knot"/>
    <property type="match status" value="1"/>
</dbReference>
<evidence type="ECO:0000313" key="5">
    <source>
        <dbReference type="EMBL" id="CAE08146.1"/>
    </source>
</evidence>
<evidence type="ECO:0000256" key="3">
    <source>
        <dbReference type="ARBA" id="ARBA00022679"/>
    </source>
</evidence>
<dbReference type="PANTHER" id="PTHR43191">
    <property type="entry name" value="RRNA METHYLTRANSFERASE 3"/>
    <property type="match status" value="1"/>
</dbReference>
<dbReference type="EMBL" id="BX569693">
    <property type="protein sequence ID" value="CAE08146.1"/>
    <property type="molecule type" value="Genomic_DNA"/>
</dbReference>
<evidence type="ECO:0000259" key="4">
    <source>
        <dbReference type="SMART" id="SM00967"/>
    </source>
</evidence>
<dbReference type="InterPro" id="IPR001537">
    <property type="entry name" value="SpoU_MeTrfase"/>
</dbReference>
<sequence>MISSRRNPLVKRLRSLSSRAGREEEGLLLLEGTHLLQELVRLKLQPAELIATERWYQRHAQLLVGVNQAIPRRLVTDEVLTAALSTVTPDGVASLCPYSALPLAPKDAHFLLVLDRIQDPGNLGTLLRTALAADVQNVWLGSGVDPLGSKSLRASAGALLQLPHHRFGPDEDTAISQLTDELKRLAAGGMQVVATLVPGSQVPIRPVPYWELNWRLPTALVLGTEGAGLHPELLACCTHAVTLPHSSRVESLNVAAAAVPLLLERRRATMTATTQQSG</sequence>
<dbReference type="InterPro" id="IPR013123">
    <property type="entry name" value="SpoU_subst-bd"/>
</dbReference>
<dbReference type="GO" id="GO:0006396">
    <property type="term" value="P:RNA processing"/>
    <property type="evidence" value="ECO:0007669"/>
    <property type="project" value="InterPro"/>
</dbReference>
<dbReference type="GO" id="GO:0032259">
    <property type="term" value="P:methylation"/>
    <property type="evidence" value="ECO:0007669"/>
    <property type="project" value="UniProtKB-KW"/>
</dbReference>
<dbReference type="Pfam" id="PF00588">
    <property type="entry name" value="SpoU_methylase"/>
    <property type="match status" value="1"/>
</dbReference>
<dbReference type="GO" id="GO:0005737">
    <property type="term" value="C:cytoplasm"/>
    <property type="evidence" value="ECO:0007669"/>
    <property type="project" value="UniProtKB-ARBA"/>
</dbReference>
<dbReference type="InterPro" id="IPR029028">
    <property type="entry name" value="Alpha/beta_knot_MTases"/>
</dbReference>
<keyword evidence="3 5" id="KW-0808">Transferase</keyword>
<evidence type="ECO:0000256" key="1">
    <source>
        <dbReference type="ARBA" id="ARBA00007228"/>
    </source>
</evidence>
<dbReference type="InterPro" id="IPR051259">
    <property type="entry name" value="rRNA_Methyltransferase"/>
</dbReference>
<organism evidence="5 6">
    <name type="scientific">Parasynechococcus marenigrum (strain WH8102)</name>
    <dbReference type="NCBI Taxonomy" id="84588"/>
    <lineage>
        <taxon>Bacteria</taxon>
        <taxon>Bacillati</taxon>
        <taxon>Cyanobacteriota</taxon>
        <taxon>Cyanophyceae</taxon>
        <taxon>Synechococcales</taxon>
        <taxon>Prochlorococcaceae</taxon>
        <taxon>Parasynechococcus</taxon>
        <taxon>Parasynechococcus marenigrum</taxon>
    </lineage>
</organism>
<dbReference type="InterPro" id="IPR053888">
    <property type="entry name" value="MRM3-like_sub_bind"/>
</dbReference>
<dbReference type="KEGG" id="syw:SYNW1631"/>
<evidence type="ECO:0000313" key="6">
    <source>
        <dbReference type="Proteomes" id="UP000001422"/>
    </source>
</evidence>
<comment type="similarity">
    <text evidence="1">Belongs to the class IV-like SAM-binding methyltransferase superfamily. RNA methyltransferase TrmH family.</text>
</comment>
<dbReference type="Gene3D" id="3.40.1280.10">
    <property type="match status" value="1"/>
</dbReference>
<dbReference type="Gene3D" id="3.30.1330.30">
    <property type="match status" value="1"/>
</dbReference>